<dbReference type="GO" id="GO:0004674">
    <property type="term" value="F:protein serine/threonine kinase activity"/>
    <property type="evidence" value="ECO:0007669"/>
    <property type="project" value="UniProtKB-KW"/>
</dbReference>
<feature type="domain" description="Protein kinase" evidence="4">
    <location>
        <begin position="33"/>
        <end position="375"/>
    </location>
</feature>
<evidence type="ECO:0000259" key="4">
    <source>
        <dbReference type="PROSITE" id="PS50011"/>
    </source>
</evidence>
<evidence type="ECO:0000313" key="6">
    <source>
        <dbReference type="Proteomes" id="UP000541558"/>
    </source>
</evidence>
<accession>A0A8H5F228</accession>
<keyword evidence="1" id="KW-0418">Kinase</keyword>
<dbReference type="Proteomes" id="UP000541558">
    <property type="component" value="Unassembled WGS sequence"/>
</dbReference>
<reference evidence="5 6" key="1">
    <citation type="journal article" date="2020" name="ISME J.">
        <title>Uncovering the hidden diversity of litter-decomposition mechanisms in mushroom-forming fungi.</title>
        <authorList>
            <person name="Floudas D."/>
            <person name="Bentzer J."/>
            <person name="Ahren D."/>
            <person name="Johansson T."/>
            <person name="Persson P."/>
            <person name="Tunlid A."/>
        </authorList>
    </citation>
    <scope>NUCLEOTIDE SEQUENCE [LARGE SCALE GENOMIC DNA]</scope>
    <source>
        <strain evidence="5 6">CBS 175.51</strain>
    </source>
</reference>
<protein>
    <recommendedName>
        <fullName evidence="4">Protein kinase domain-containing protein</fullName>
    </recommendedName>
</protein>
<evidence type="ECO:0000313" key="5">
    <source>
        <dbReference type="EMBL" id="KAF5320473.1"/>
    </source>
</evidence>
<keyword evidence="1" id="KW-0723">Serine/threonine-protein kinase</keyword>
<keyword evidence="1" id="KW-0808">Transferase</keyword>
<dbReference type="PROSITE" id="PS50011">
    <property type="entry name" value="PROTEIN_KINASE_DOM"/>
    <property type="match status" value="1"/>
</dbReference>
<dbReference type="AlphaFoldDB" id="A0A8H5F228"/>
<dbReference type="GO" id="GO:0005524">
    <property type="term" value="F:ATP binding"/>
    <property type="evidence" value="ECO:0007669"/>
    <property type="project" value="UniProtKB-KW"/>
</dbReference>
<dbReference type="InterPro" id="IPR011009">
    <property type="entry name" value="Kinase-like_dom_sf"/>
</dbReference>
<dbReference type="EMBL" id="JAACJK010000169">
    <property type="protein sequence ID" value="KAF5320473.1"/>
    <property type="molecule type" value="Genomic_DNA"/>
</dbReference>
<sequence>MSSFPEEPLDPSAADGFGYLPADIAQPLDGGRYTIVRKLGWGPRSSTWLAQEKFIPDATKPVYWAIQAFTVAKSRDVEATLLPVLQKEVSQAGRDIDFPNFRGSFWEESVHGEHLCLVMSAYGLPFSELAWDAADSGRAGLPVHVVQKTTSVILETLEALHAENVMHAGVRLENLKFWPSTYENDLQNHLAESPPPKTQIINGIPAVRAQPLANYKVEWDEPMSDVSRWMLLLAGFGHARVPPCAPESGLDYSSAPETLLGNPTCGLSTDIWMLGCLVFQLLTGKPLFTSAGTPAERLAEIRNILQDKIPDTWLGDTNVQAFPNATTSTESLEHRLKQTLRETEASAAHSFLRKCLVFDPAGRASATELQVDGWVEEGAQCSCCYIDD</sequence>
<dbReference type="Gene3D" id="3.30.200.20">
    <property type="entry name" value="Phosphorylase Kinase, domain 1"/>
    <property type="match status" value="1"/>
</dbReference>
<dbReference type="SMART" id="SM00220">
    <property type="entry name" value="S_TKc"/>
    <property type="match status" value="1"/>
</dbReference>
<dbReference type="Pfam" id="PF00069">
    <property type="entry name" value="Pkinase"/>
    <property type="match status" value="1"/>
</dbReference>
<dbReference type="PANTHER" id="PTHR24055">
    <property type="entry name" value="MITOGEN-ACTIVATED PROTEIN KINASE"/>
    <property type="match status" value="1"/>
</dbReference>
<gene>
    <name evidence="5" type="ORF">D9611_010772</name>
</gene>
<proteinExistence type="predicted"/>
<comment type="caution">
    <text evidence="5">The sequence shown here is derived from an EMBL/GenBank/DDBJ whole genome shotgun (WGS) entry which is preliminary data.</text>
</comment>
<evidence type="ECO:0000256" key="3">
    <source>
        <dbReference type="ARBA" id="ARBA00022840"/>
    </source>
</evidence>
<evidence type="ECO:0000256" key="2">
    <source>
        <dbReference type="ARBA" id="ARBA00022741"/>
    </source>
</evidence>
<dbReference type="Gene3D" id="1.10.510.10">
    <property type="entry name" value="Transferase(Phosphotransferase) domain 1"/>
    <property type="match status" value="1"/>
</dbReference>
<evidence type="ECO:0000256" key="1">
    <source>
        <dbReference type="ARBA" id="ARBA00022527"/>
    </source>
</evidence>
<organism evidence="5 6">
    <name type="scientific">Ephemerocybe angulata</name>
    <dbReference type="NCBI Taxonomy" id="980116"/>
    <lineage>
        <taxon>Eukaryota</taxon>
        <taxon>Fungi</taxon>
        <taxon>Dikarya</taxon>
        <taxon>Basidiomycota</taxon>
        <taxon>Agaricomycotina</taxon>
        <taxon>Agaricomycetes</taxon>
        <taxon>Agaricomycetidae</taxon>
        <taxon>Agaricales</taxon>
        <taxon>Agaricineae</taxon>
        <taxon>Psathyrellaceae</taxon>
        <taxon>Ephemerocybe</taxon>
    </lineage>
</organism>
<dbReference type="InterPro" id="IPR000719">
    <property type="entry name" value="Prot_kinase_dom"/>
</dbReference>
<dbReference type="OrthoDB" id="5979581at2759"/>
<keyword evidence="3" id="KW-0067">ATP-binding</keyword>
<name>A0A8H5F228_9AGAR</name>
<keyword evidence="6" id="KW-1185">Reference proteome</keyword>
<keyword evidence="2" id="KW-0547">Nucleotide-binding</keyword>
<dbReference type="InterPro" id="IPR050117">
    <property type="entry name" value="MAPK"/>
</dbReference>
<dbReference type="SUPFAM" id="SSF56112">
    <property type="entry name" value="Protein kinase-like (PK-like)"/>
    <property type="match status" value="1"/>
</dbReference>